<comment type="caution">
    <text evidence="4">The sequence shown here is derived from an EMBL/GenBank/DDBJ whole genome shotgun (WGS) entry which is preliminary data.</text>
</comment>
<protein>
    <submittedName>
        <fullName evidence="4">Putative Phosphoglycerate mutase</fullName>
    </submittedName>
</protein>
<accession>A0A0K9PD38</accession>
<dbReference type="GO" id="GO:0009451">
    <property type="term" value="P:RNA modification"/>
    <property type="evidence" value="ECO:0000318"/>
    <property type="project" value="GO_Central"/>
</dbReference>
<dbReference type="PIRSF" id="PIRSF036920">
    <property type="entry name" value="X4Y4"/>
    <property type="match status" value="1"/>
</dbReference>
<dbReference type="CDD" id="cd07067">
    <property type="entry name" value="HP_PGM_like"/>
    <property type="match status" value="1"/>
</dbReference>
<feature type="binding site" evidence="2">
    <location>
        <position position="174"/>
    </location>
    <ligand>
        <name>substrate</name>
    </ligand>
</feature>
<feature type="compositionally biased region" description="Low complexity" evidence="3">
    <location>
        <begin position="1"/>
        <end position="10"/>
    </location>
</feature>
<dbReference type="SMART" id="SM00855">
    <property type="entry name" value="PGAM"/>
    <property type="match status" value="1"/>
</dbReference>
<dbReference type="Proteomes" id="UP000036987">
    <property type="component" value="Unassembled WGS sequence"/>
</dbReference>
<dbReference type="SUPFAM" id="SSF53254">
    <property type="entry name" value="Phosphoglycerate mutase-like"/>
    <property type="match status" value="1"/>
</dbReference>
<evidence type="ECO:0000256" key="3">
    <source>
        <dbReference type="SAM" id="MobiDB-lite"/>
    </source>
</evidence>
<feature type="compositionally biased region" description="Basic residues" evidence="3">
    <location>
        <begin position="304"/>
        <end position="315"/>
    </location>
</feature>
<dbReference type="OrthoDB" id="354304at2759"/>
<feature type="region of interest" description="Disordered" evidence="3">
    <location>
        <begin position="1"/>
        <end position="48"/>
    </location>
</feature>
<dbReference type="InterPro" id="IPR013078">
    <property type="entry name" value="His_Pase_superF_clade-1"/>
</dbReference>
<dbReference type="PANTHER" id="PTHR47927">
    <property type="entry name" value="PUTATIVE-RELATED"/>
    <property type="match status" value="1"/>
</dbReference>
<feature type="compositionally biased region" description="Polar residues" evidence="3">
    <location>
        <begin position="335"/>
        <end position="345"/>
    </location>
</feature>
<evidence type="ECO:0000313" key="4">
    <source>
        <dbReference type="EMBL" id="KMZ66983.1"/>
    </source>
</evidence>
<dbReference type="Pfam" id="PF00300">
    <property type="entry name" value="His_Phos_1"/>
    <property type="match status" value="2"/>
</dbReference>
<feature type="active site" description="Proton donor/acceptor" evidence="1">
    <location>
        <position position="201"/>
    </location>
</feature>
<feature type="compositionally biased region" description="Acidic residues" evidence="3">
    <location>
        <begin position="13"/>
        <end position="39"/>
    </location>
</feature>
<organism evidence="4 5">
    <name type="scientific">Zostera marina</name>
    <name type="common">Eelgrass</name>
    <dbReference type="NCBI Taxonomy" id="29655"/>
    <lineage>
        <taxon>Eukaryota</taxon>
        <taxon>Viridiplantae</taxon>
        <taxon>Streptophyta</taxon>
        <taxon>Embryophyta</taxon>
        <taxon>Tracheophyta</taxon>
        <taxon>Spermatophyta</taxon>
        <taxon>Magnoliopsida</taxon>
        <taxon>Liliopsida</taxon>
        <taxon>Zosteraceae</taxon>
        <taxon>Zostera</taxon>
    </lineage>
</organism>
<feature type="active site" description="Tele-phosphohistidine intermediate" evidence="1">
    <location>
        <position position="121"/>
    </location>
</feature>
<evidence type="ECO:0000256" key="1">
    <source>
        <dbReference type="PIRSR" id="PIRSR613078-1"/>
    </source>
</evidence>
<dbReference type="InterPro" id="IPR029033">
    <property type="entry name" value="His_PPase_superfam"/>
</dbReference>
<dbReference type="Gene3D" id="3.40.50.1240">
    <property type="entry name" value="Phosphoglycerate mutase-like"/>
    <property type="match status" value="2"/>
</dbReference>
<evidence type="ECO:0000256" key="2">
    <source>
        <dbReference type="PIRSR" id="PIRSR613078-2"/>
    </source>
</evidence>
<dbReference type="STRING" id="29655.A0A0K9PD38"/>
<reference evidence="5" key="1">
    <citation type="journal article" date="2016" name="Nature">
        <title>The genome of the seagrass Zostera marina reveals angiosperm adaptation to the sea.</title>
        <authorList>
            <person name="Olsen J.L."/>
            <person name="Rouze P."/>
            <person name="Verhelst B."/>
            <person name="Lin Y.-C."/>
            <person name="Bayer T."/>
            <person name="Collen J."/>
            <person name="Dattolo E."/>
            <person name="De Paoli E."/>
            <person name="Dittami S."/>
            <person name="Maumus F."/>
            <person name="Michel G."/>
            <person name="Kersting A."/>
            <person name="Lauritano C."/>
            <person name="Lohaus R."/>
            <person name="Toepel M."/>
            <person name="Tonon T."/>
            <person name="Vanneste K."/>
            <person name="Amirebrahimi M."/>
            <person name="Brakel J."/>
            <person name="Bostroem C."/>
            <person name="Chovatia M."/>
            <person name="Grimwood J."/>
            <person name="Jenkins J.W."/>
            <person name="Jueterbock A."/>
            <person name="Mraz A."/>
            <person name="Stam W.T."/>
            <person name="Tice H."/>
            <person name="Bornberg-Bauer E."/>
            <person name="Green P.J."/>
            <person name="Pearson G.A."/>
            <person name="Procaccini G."/>
            <person name="Duarte C.M."/>
            <person name="Schmutz J."/>
            <person name="Reusch T.B.H."/>
            <person name="Van de Peer Y."/>
        </authorList>
    </citation>
    <scope>NUCLEOTIDE SEQUENCE [LARGE SCALE GENOMIC DNA]</scope>
    <source>
        <strain evidence="5">cv. Finnish</strain>
    </source>
</reference>
<keyword evidence="5" id="KW-1185">Reference proteome</keyword>
<sequence length="407" mass="45536">MGSAQSINNSDHSEEEEDPESERENPIEEEEEDRSDEDERIPLTKSTLPKILLQEPEILTCYASASPISPQLSSVGTPRVKVWDPCNVLGPPLPTTTTSRSFGDGFGEGGDRVTEVFLVAHGECDVGMRPDLVGGRWPSAGLTTNGERQARALAVFLNSQEVRFSSVYCSPLERARVTAGFVCSELEFVEEQIQSSNSLAEINNGQWEGCHRSEIYTPEMVNVIDRTQPDFFAPSGESLRQVEFRMIEFLNRTVIKMPEKLSTVSMLMHQNDRKVFSRQSSMDSIQQGQNSPIVPHWDMLHRHNKPGLTKKKSGKSRLQFVTTEDDEFSPRETTDQLNEVRNPSSSSVGIFTHATPIKCLLTGILECSPTMANKICIDDSSVTVLEHSLRTGWRIKRLNDTAHLRLL</sequence>
<dbReference type="PANTHER" id="PTHR47927:SF2">
    <property type="entry name" value="PHOSPHOGLYCERATE MUTASE FAMILY PROTEIN"/>
    <property type="match status" value="1"/>
</dbReference>
<name>A0A0K9PD38_ZOSMR</name>
<evidence type="ECO:0000313" key="5">
    <source>
        <dbReference type="Proteomes" id="UP000036987"/>
    </source>
</evidence>
<dbReference type="EMBL" id="LFYR01000932">
    <property type="protein sequence ID" value="KMZ66983.1"/>
    <property type="molecule type" value="Genomic_DNA"/>
</dbReference>
<gene>
    <name evidence="4" type="ORF">ZOSMA_27G00310</name>
</gene>
<dbReference type="InterPro" id="IPR017070">
    <property type="entry name" value="UCP036920_PGAM-like_plant"/>
</dbReference>
<dbReference type="AlphaFoldDB" id="A0A0K9PD38"/>
<proteinExistence type="predicted"/>
<feature type="region of interest" description="Disordered" evidence="3">
    <location>
        <begin position="304"/>
        <end position="345"/>
    </location>
</feature>
<dbReference type="OMA" id="VEFRMIQ"/>